<feature type="compositionally biased region" description="Polar residues" evidence="15">
    <location>
        <begin position="1303"/>
        <end position="1314"/>
    </location>
</feature>
<dbReference type="Gene3D" id="2.60.40.10">
    <property type="entry name" value="Immunoglobulins"/>
    <property type="match status" value="10"/>
</dbReference>
<dbReference type="FunFam" id="2.60.40.10:FF:000005">
    <property type="entry name" value="Neuronal cell adhesion molecule"/>
    <property type="match status" value="1"/>
</dbReference>
<name>A0A8J7P1I6_ATRSP</name>
<sequence length="1429" mass="159061">MCFTETWLQELIPDSNVTIGGFQTVRADRNTESGKRKGGGLAVLVNNRWCNPGHTHVKERVCNPDIELVAVGLRPYYLPREFTCAIFVVVYIPPTANAEVACDVINTVTARLQTKHPSAFIAISGDFNHVSISTTLPTFHQFVKCPTRENKTLDLLYANAKDAYSSTALPPLGRSDHNLVLLTPLYTPIVQRQPVTMRTVRRWSQEAMEDLRGALEATDWDVLCEPHGDDIDSMVDCVTDYINFCVDNTIPTKDVHCFSNNKPWITSDLKALLNDKKRAFRRGDKEEVKRVQRELKQKLRESKDAYRKKIEDKLQRNRVRDVWSSMREITGFKQAGGATEGNLEMANELNQFFNSCHSPTKKFPLVHFRGIINLLYLKDIHRRNILHGPVFTQEPSDIMFPLNSEDSKIFINCKAKGNPIPTYRWKFNGQDIETDMDYSYHLVEGNLLINTPDASRHGGIYQCIATNTFGTIVSREAKVQFAYLDNFNSKQRSAVSVREGQAVVLLCGPPPHSGELTYSWVFNEAFNFVQQDNRRFISQKTGNLYIAKVEASDVGNYTCVVRNVITNATVFSSPTPVVLRTDAVMGEYEPKIEVQFSDTVSVAKGSSVKLECFALGNPVPVITWRRADGNPFPGKVKINSSNGVLEIPYFRPEDAGIYECIAENSRGRNVAKGRLIFYDVEHLHWVQTLKDAYMSIEDDLYWECKASGKPKPTYRWLKNGELLVLEDRIQIENGRLTITNLSLMDSGMYQCLAENRHGTIYASAELKVVASPPDFSKNPVRKTTMIQKGGEVTIECRPKASPRATFSWKKGGEILQESKRLGSRRYEMMGQSEKRAPVEGSACRMEKLSLMVLGIESVLGWKGSTKGQRLLGQGVAVLEDGSLRITNVTKSDGGRYTCIARNPFGTSSSTGSLVVKEPTKIIIPPLSVDATVGESIVLPCEVSKDSTLDPTFKWFFNGKLIDFNRQDHFEKIGGGSSGDLMIRNIQLKHAGKYVCMVHTVVDSVSAAADLIVRGPPGPPEDLIVEEITDTTAQLSWGPGTDNRSPVNTYTIQARTPFSIGWQAVKTVPEYIPGKTLRTTVVDLNPWVDYEFRVVASNSVGVGEPSAPSKQFRTKAGVPQIAPANVSGGGGSRSELVIVWEPVPEELQNGEGFGYVVAFRPLDTTTWMQTVVAVPDASRYVFKNESIPPLSPFEVKVGVYNNIGEGPFSHVFTVYSAEEEPNMAPSRVSARSLSASEIEVYWDPVPWKTSAGRILGYEVLFWEVGVMEKDAEKIRVTDISANITGLKGSTTYSIEVKAYNSAGTGPSSAPVNVTTKKPPPSQPPGNIEWNLTNSKIFLNWEHVKAMENESEVIGYKAKPFSIQVVYRQNWHSRTNVVETNKTSVELQLPSGEDYLIEIKTFSDGGDGSSSGPIRIPKMSSKRLPFILKSH</sequence>
<dbReference type="SMART" id="SM00060">
    <property type="entry name" value="FN3"/>
    <property type="match status" value="4"/>
</dbReference>
<comment type="caution">
    <text evidence="18">The sequence shown here is derived from an EMBL/GenBank/DDBJ whole genome shotgun (WGS) entry which is preliminary data.</text>
</comment>
<dbReference type="InterPro" id="IPR013151">
    <property type="entry name" value="Immunoglobulin_dom"/>
</dbReference>
<feature type="non-terminal residue" evidence="18">
    <location>
        <position position="1429"/>
    </location>
</feature>
<keyword evidence="8" id="KW-0472">Membrane</keyword>
<evidence type="ECO:0000259" key="16">
    <source>
        <dbReference type="PROSITE" id="PS50835"/>
    </source>
</evidence>
<dbReference type="InterPro" id="IPR003599">
    <property type="entry name" value="Ig_sub"/>
</dbReference>
<evidence type="ECO:0000256" key="11">
    <source>
        <dbReference type="ARBA" id="ARBA00023288"/>
    </source>
</evidence>
<dbReference type="FunFam" id="2.60.40.10:FF:000064">
    <property type="entry name" value="Contactin 1"/>
    <property type="match status" value="1"/>
</dbReference>
<evidence type="ECO:0000256" key="9">
    <source>
        <dbReference type="ARBA" id="ARBA00023157"/>
    </source>
</evidence>
<dbReference type="FunFam" id="2.60.40.10:FF:000044">
    <property type="entry name" value="Contactin 1"/>
    <property type="match status" value="1"/>
</dbReference>
<dbReference type="SMART" id="SM00408">
    <property type="entry name" value="IGc2"/>
    <property type="match status" value="6"/>
</dbReference>
<evidence type="ECO:0000256" key="2">
    <source>
        <dbReference type="ARBA" id="ARBA00009812"/>
    </source>
</evidence>
<evidence type="ECO:0000256" key="15">
    <source>
        <dbReference type="SAM" id="MobiDB-lite"/>
    </source>
</evidence>
<keyword evidence="7" id="KW-0130">Cell adhesion</keyword>
<dbReference type="SUPFAM" id="SSF49265">
    <property type="entry name" value="Fibronectin type III"/>
    <property type="match status" value="3"/>
</dbReference>
<dbReference type="InterPro" id="IPR003961">
    <property type="entry name" value="FN3_dom"/>
</dbReference>
<dbReference type="InterPro" id="IPR036691">
    <property type="entry name" value="Endo/exonu/phosph_ase_sf"/>
</dbReference>
<evidence type="ECO:0000256" key="7">
    <source>
        <dbReference type="ARBA" id="ARBA00022889"/>
    </source>
</evidence>
<keyword evidence="12" id="KW-0393">Immunoglobulin domain</keyword>
<feature type="domain" description="Ig-like" evidence="16">
    <location>
        <begin position="395"/>
        <end position="480"/>
    </location>
</feature>
<dbReference type="InterPro" id="IPR007110">
    <property type="entry name" value="Ig-like_dom"/>
</dbReference>
<feature type="domain" description="Ig-like" evidence="16">
    <location>
        <begin position="485"/>
        <end position="571"/>
    </location>
</feature>
<keyword evidence="11" id="KW-0449">Lipoprotein</keyword>
<evidence type="ECO:0000256" key="4">
    <source>
        <dbReference type="ARBA" id="ARBA00022622"/>
    </source>
</evidence>
<feature type="coiled-coil region" evidence="14">
    <location>
        <begin position="281"/>
        <end position="316"/>
    </location>
</feature>
<reference evidence="18" key="1">
    <citation type="journal article" date="2021" name="Cell">
        <title>Tracing the genetic footprints of vertebrate landing in non-teleost ray-finned fishes.</title>
        <authorList>
            <person name="Bi X."/>
            <person name="Wang K."/>
            <person name="Yang L."/>
            <person name="Pan H."/>
            <person name="Jiang H."/>
            <person name="Wei Q."/>
            <person name="Fang M."/>
            <person name="Yu H."/>
            <person name="Zhu C."/>
            <person name="Cai Y."/>
            <person name="He Y."/>
            <person name="Gan X."/>
            <person name="Zeng H."/>
            <person name="Yu D."/>
            <person name="Zhu Y."/>
            <person name="Jiang H."/>
            <person name="Qiu Q."/>
            <person name="Yang H."/>
            <person name="Zhang Y.E."/>
            <person name="Wang W."/>
            <person name="Zhu M."/>
            <person name="He S."/>
            <person name="Zhang G."/>
        </authorList>
    </citation>
    <scope>NUCLEOTIDE SEQUENCE</scope>
    <source>
        <strain evidence="18">Allg_001</strain>
    </source>
</reference>
<dbReference type="Proteomes" id="UP000736164">
    <property type="component" value="Unassembled WGS sequence"/>
</dbReference>
<feature type="domain" description="Fibronectin type-III" evidence="17">
    <location>
        <begin position="1121"/>
        <end position="1218"/>
    </location>
</feature>
<evidence type="ECO:0000256" key="3">
    <source>
        <dbReference type="ARBA" id="ARBA00022475"/>
    </source>
</evidence>
<dbReference type="InterPro" id="IPR036179">
    <property type="entry name" value="Ig-like_dom_sf"/>
</dbReference>
<dbReference type="InterPro" id="IPR036116">
    <property type="entry name" value="FN3_sf"/>
</dbReference>
<proteinExistence type="inferred from homology"/>
<feature type="domain" description="Ig-like" evidence="16">
    <location>
        <begin position="704"/>
        <end position="767"/>
    </location>
</feature>
<feature type="domain" description="Fibronectin type-III" evidence="17">
    <location>
        <begin position="1018"/>
        <end position="1116"/>
    </location>
</feature>
<dbReference type="PANTHER" id="PTHR44170:SF18">
    <property type="entry name" value="CONTACTIN 3B-RELATED"/>
    <property type="match status" value="1"/>
</dbReference>
<dbReference type="GO" id="GO:0098632">
    <property type="term" value="F:cell-cell adhesion mediator activity"/>
    <property type="evidence" value="ECO:0007669"/>
    <property type="project" value="TreeGrafter"/>
</dbReference>
<evidence type="ECO:0000256" key="12">
    <source>
        <dbReference type="ARBA" id="ARBA00023319"/>
    </source>
</evidence>
<dbReference type="FunFam" id="2.60.40.10:FF:000052">
    <property type="entry name" value="Contactin 1"/>
    <property type="match status" value="1"/>
</dbReference>
<keyword evidence="9" id="KW-1015">Disulfide bond</keyword>
<evidence type="ECO:0000259" key="17">
    <source>
        <dbReference type="PROSITE" id="PS50853"/>
    </source>
</evidence>
<dbReference type="Pfam" id="PF00041">
    <property type="entry name" value="fn3"/>
    <property type="match status" value="2"/>
</dbReference>
<feature type="domain" description="Ig-like" evidence="16">
    <location>
        <begin position="918"/>
        <end position="1005"/>
    </location>
</feature>
<dbReference type="FunFam" id="2.60.40.10:FF:000047">
    <property type="entry name" value="Contactin 1"/>
    <property type="match status" value="1"/>
</dbReference>
<evidence type="ECO:0000256" key="13">
    <source>
        <dbReference type="ARBA" id="ARBA00038703"/>
    </source>
</evidence>
<dbReference type="CDD" id="cd00063">
    <property type="entry name" value="FN3"/>
    <property type="match status" value="3"/>
</dbReference>
<dbReference type="InterPro" id="IPR003598">
    <property type="entry name" value="Ig_sub2"/>
</dbReference>
<dbReference type="InterPro" id="IPR013783">
    <property type="entry name" value="Ig-like_fold"/>
</dbReference>
<dbReference type="SMART" id="SM00409">
    <property type="entry name" value="IG"/>
    <property type="match status" value="6"/>
</dbReference>
<evidence type="ECO:0000256" key="1">
    <source>
        <dbReference type="ARBA" id="ARBA00004609"/>
    </source>
</evidence>
<keyword evidence="3" id="KW-1003">Cell membrane</keyword>
<feature type="domain" description="Fibronectin type-III" evidence="17">
    <location>
        <begin position="1223"/>
        <end position="1317"/>
    </location>
</feature>
<keyword evidence="4" id="KW-0336">GPI-anchor</keyword>
<dbReference type="PROSITE" id="PS50853">
    <property type="entry name" value="FN3"/>
    <property type="match status" value="3"/>
</dbReference>
<keyword evidence="6" id="KW-0677">Repeat</keyword>
<keyword evidence="10" id="KW-0325">Glycoprotein</keyword>
<feature type="region of interest" description="Disordered" evidence="15">
    <location>
        <begin position="1303"/>
        <end position="1323"/>
    </location>
</feature>
<dbReference type="Pfam" id="PF07679">
    <property type="entry name" value="I-set"/>
    <property type="match status" value="1"/>
</dbReference>
<dbReference type="FunFam" id="2.60.40.10:FF:000028">
    <property type="entry name" value="Neuronal cell adhesion molecule"/>
    <property type="match status" value="1"/>
</dbReference>
<dbReference type="Pfam" id="PF13927">
    <property type="entry name" value="Ig_3"/>
    <property type="match status" value="3"/>
</dbReference>
<dbReference type="GO" id="GO:0007420">
    <property type="term" value="P:brain development"/>
    <property type="evidence" value="ECO:0007669"/>
    <property type="project" value="TreeGrafter"/>
</dbReference>
<dbReference type="FunFam" id="2.60.40.10:FF:000054">
    <property type="entry name" value="Contactin 1"/>
    <property type="match status" value="1"/>
</dbReference>
<evidence type="ECO:0000256" key="5">
    <source>
        <dbReference type="ARBA" id="ARBA00022729"/>
    </source>
</evidence>
<feature type="non-terminal residue" evidence="18">
    <location>
        <position position="1"/>
    </location>
</feature>
<dbReference type="InterPro" id="IPR013098">
    <property type="entry name" value="Ig_I-set"/>
</dbReference>
<keyword evidence="19" id="KW-1185">Reference proteome</keyword>
<evidence type="ECO:0000256" key="10">
    <source>
        <dbReference type="ARBA" id="ARBA00023180"/>
    </source>
</evidence>
<dbReference type="GO" id="GO:0007411">
    <property type="term" value="P:axon guidance"/>
    <property type="evidence" value="ECO:0007669"/>
    <property type="project" value="TreeGrafter"/>
</dbReference>
<dbReference type="FunFam" id="2.60.40.10:FF:000004">
    <property type="entry name" value="DCC isoform 1"/>
    <property type="match status" value="1"/>
</dbReference>
<dbReference type="FunFam" id="2.60.40.10:FF:000035">
    <property type="entry name" value="Contactin 1"/>
    <property type="match status" value="1"/>
</dbReference>
<feature type="domain" description="Ig-like" evidence="16">
    <location>
        <begin position="773"/>
        <end position="916"/>
    </location>
</feature>
<dbReference type="SUPFAM" id="SSF48726">
    <property type="entry name" value="Immunoglobulin"/>
    <property type="match status" value="6"/>
</dbReference>
<keyword evidence="5" id="KW-0732">Signal</keyword>
<comment type="subcellular location">
    <subcellularLocation>
        <location evidence="1">Cell membrane</location>
        <topology evidence="1">Lipid-anchor</topology>
        <topology evidence="1">GPI-anchor</topology>
    </subcellularLocation>
</comment>
<dbReference type="GO" id="GO:0098552">
    <property type="term" value="C:side of membrane"/>
    <property type="evidence" value="ECO:0007669"/>
    <property type="project" value="UniProtKB-KW"/>
</dbReference>
<dbReference type="PANTHER" id="PTHR44170">
    <property type="entry name" value="PROTEIN SIDEKICK"/>
    <property type="match status" value="1"/>
</dbReference>
<feature type="domain" description="Ig-like" evidence="16">
    <location>
        <begin position="590"/>
        <end position="671"/>
    </location>
</feature>
<dbReference type="PROSITE" id="PS50835">
    <property type="entry name" value="IG_LIKE"/>
    <property type="match status" value="6"/>
</dbReference>
<dbReference type="GO" id="GO:0030424">
    <property type="term" value="C:axon"/>
    <property type="evidence" value="ECO:0007669"/>
    <property type="project" value="TreeGrafter"/>
</dbReference>
<accession>A0A8J7P1I6</accession>
<protein>
    <submittedName>
        <fullName evidence="18">CNTN3 protein</fullName>
    </submittedName>
</protein>
<dbReference type="Pfam" id="PF00047">
    <property type="entry name" value="ig"/>
    <property type="match status" value="2"/>
</dbReference>
<dbReference type="EMBL" id="JAAWVO010066946">
    <property type="protein sequence ID" value="MBN3323699.1"/>
    <property type="molecule type" value="Genomic_DNA"/>
</dbReference>
<dbReference type="GO" id="GO:0005886">
    <property type="term" value="C:plasma membrane"/>
    <property type="evidence" value="ECO:0007669"/>
    <property type="project" value="UniProtKB-SubCell"/>
</dbReference>
<comment type="similarity">
    <text evidence="2">Belongs to the immunoglobulin superfamily. Contactin family.</text>
</comment>
<evidence type="ECO:0000256" key="14">
    <source>
        <dbReference type="SAM" id="Coils"/>
    </source>
</evidence>
<gene>
    <name evidence="18" type="primary">Cntn3_1</name>
    <name evidence="18" type="ORF">GTO95_0017488</name>
</gene>
<keyword evidence="14" id="KW-0175">Coiled coil</keyword>
<dbReference type="SUPFAM" id="SSF56219">
    <property type="entry name" value="DNase I-like"/>
    <property type="match status" value="1"/>
</dbReference>
<evidence type="ECO:0000313" key="18">
    <source>
        <dbReference type="EMBL" id="MBN3323699.1"/>
    </source>
</evidence>
<organism evidence="18 19">
    <name type="scientific">Atractosteus spatula</name>
    <name type="common">Alligator gar</name>
    <name type="synonym">Lepisosteus spatula</name>
    <dbReference type="NCBI Taxonomy" id="7917"/>
    <lineage>
        <taxon>Eukaryota</taxon>
        <taxon>Metazoa</taxon>
        <taxon>Chordata</taxon>
        <taxon>Craniata</taxon>
        <taxon>Vertebrata</taxon>
        <taxon>Euteleostomi</taxon>
        <taxon>Actinopterygii</taxon>
        <taxon>Neopterygii</taxon>
        <taxon>Holostei</taxon>
        <taxon>Semionotiformes</taxon>
        <taxon>Lepisosteidae</taxon>
        <taxon>Atractosteus</taxon>
    </lineage>
</organism>
<dbReference type="Gene3D" id="3.60.10.10">
    <property type="entry name" value="Endonuclease/exonuclease/phosphatase"/>
    <property type="match status" value="1"/>
</dbReference>
<evidence type="ECO:0000256" key="6">
    <source>
        <dbReference type="ARBA" id="ARBA00022737"/>
    </source>
</evidence>
<evidence type="ECO:0000313" key="19">
    <source>
        <dbReference type="Proteomes" id="UP000736164"/>
    </source>
</evidence>
<comment type="subunit">
    <text evidence="13">Interacts with PTPRG.</text>
</comment>
<evidence type="ECO:0000256" key="8">
    <source>
        <dbReference type="ARBA" id="ARBA00023136"/>
    </source>
</evidence>